<feature type="domain" description="G-protein coupled receptors family 2 profile 2" evidence="8">
    <location>
        <begin position="234"/>
        <end position="492"/>
    </location>
</feature>
<evidence type="ECO:0000256" key="4">
    <source>
        <dbReference type="ARBA" id="ARBA00023136"/>
    </source>
</evidence>
<dbReference type="PRINTS" id="PR00249">
    <property type="entry name" value="GPCRSECRETIN"/>
</dbReference>
<dbReference type="PROSITE" id="PS50261">
    <property type="entry name" value="G_PROTEIN_RECEP_F2_4"/>
    <property type="match status" value="1"/>
</dbReference>
<dbReference type="AlphaFoldDB" id="A0A060XKB9"/>
<dbReference type="InterPro" id="IPR017981">
    <property type="entry name" value="GPCR_2-like_7TM"/>
</dbReference>
<feature type="transmembrane region" description="Helical" evidence="6">
    <location>
        <begin position="441"/>
        <end position="465"/>
    </location>
</feature>
<dbReference type="InterPro" id="IPR046338">
    <property type="entry name" value="GAIN_dom_sf"/>
</dbReference>
<evidence type="ECO:0000313" key="9">
    <source>
        <dbReference type="EMBL" id="CDQ79921.1"/>
    </source>
</evidence>
<evidence type="ECO:0000256" key="6">
    <source>
        <dbReference type="SAM" id="Phobius"/>
    </source>
</evidence>
<dbReference type="Pfam" id="PF01825">
    <property type="entry name" value="GPS"/>
    <property type="match status" value="1"/>
</dbReference>
<dbReference type="InterPro" id="IPR057244">
    <property type="entry name" value="GAIN_B"/>
</dbReference>
<feature type="domain" description="GAIN-B" evidence="7">
    <location>
        <begin position="92"/>
        <end position="226"/>
    </location>
</feature>
<evidence type="ECO:0000256" key="2">
    <source>
        <dbReference type="ARBA" id="ARBA00022692"/>
    </source>
</evidence>
<evidence type="ECO:0008006" key="11">
    <source>
        <dbReference type="Google" id="ProtNLM"/>
    </source>
</evidence>
<dbReference type="Proteomes" id="UP000193380">
    <property type="component" value="Unassembled WGS sequence"/>
</dbReference>
<dbReference type="PaxDb" id="8022-A0A060XKB9"/>
<dbReference type="STRING" id="8022.A0A060XKB9"/>
<dbReference type="PANTHER" id="PTHR12011:SF285">
    <property type="entry name" value="ADHESION G PROTEIN-COUPLED RECEPTOR G3"/>
    <property type="match status" value="1"/>
</dbReference>
<name>A0A060XKB9_ONCMY</name>
<organism evidence="9 10">
    <name type="scientific">Oncorhynchus mykiss</name>
    <name type="common">Rainbow trout</name>
    <name type="synonym">Salmo gairdneri</name>
    <dbReference type="NCBI Taxonomy" id="8022"/>
    <lineage>
        <taxon>Eukaryota</taxon>
        <taxon>Metazoa</taxon>
        <taxon>Chordata</taxon>
        <taxon>Craniata</taxon>
        <taxon>Vertebrata</taxon>
        <taxon>Euteleostomi</taxon>
        <taxon>Actinopterygii</taxon>
        <taxon>Neopterygii</taxon>
        <taxon>Teleostei</taxon>
        <taxon>Protacanthopterygii</taxon>
        <taxon>Salmoniformes</taxon>
        <taxon>Salmonidae</taxon>
        <taxon>Salmoninae</taxon>
        <taxon>Oncorhynchus</taxon>
    </lineage>
</organism>
<feature type="transmembrane region" description="Helical" evidence="6">
    <location>
        <begin position="236"/>
        <end position="259"/>
    </location>
</feature>
<accession>A0A060XKB9</accession>
<keyword evidence="3 6" id="KW-1133">Transmembrane helix</keyword>
<sequence length="516" mass="57820">MISLKCMLESVMKIRDLILIFICIPATLSTNDHLPNCKDALEDCLHQEVPWTRCYEDRITRCIQKGRLHIPNFYRWSVNASNQAEAGTDSGHRVHFPAHALQRSKRSDSHTTDYVHITMAVLNSSLFKLGLVRGYRSGEVLRQSVLAVRVGDHGVSDLDQPVKIAFRNTNVTERGTCVFWKDSENNNGEGDWSSEGCNTTLIHGEFVCSCNHLSFFAVLVNSKLSVDSVNAANLGYISYIGSSFSVVFTTVSLVMYTCLRKRSSEQSIGIHVHLTGALLFLHLSYLLSEWWVWHEADGAEGRVCLAFGLMLHWALLSTFTWLAIEGFHLYMLLVRVFNIYVRKYLLKLSLFGWGIPTVTVVACGFSGVYGRHSFYMKGANNGSSTDICWISSATDSPGVVVSYVTVSGYLGLVFLFNTAMLGVVVMKLWGQRGKGRMWKDWATFLGLSCVLGVPWGLAFCTYGPLSLPGLYLFSIFNCFQGVFLFLWFLALLHKGRPERSSVKDSSSQKMMETNLN</sequence>
<dbReference type="GO" id="GO:0004930">
    <property type="term" value="F:G protein-coupled receptor activity"/>
    <property type="evidence" value="ECO:0007669"/>
    <property type="project" value="InterPro"/>
</dbReference>
<proteinExistence type="predicted"/>
<dbReference type="PROSITE" id="PS50221">
    <property type="entry name" value="GAIN_B"/>
    <property type="match status" value="1"/>
</dbReference>
<feature type="transmembrane region" description="Helical" evidence="6">
    <location>
        <begin position="409"/>
        <end position="429"/>
    </location>
</feature>
<dbReference type="Gene3D" id="2.60.220.50">
    <property type="match status" value="1"/>
</dbReference>
<dbReference type="GO" id="GO:0007189">
    <property type="term" value="P:adenylate cyclase-activating G protein-coupled receptor signaling pathway"/>
    <property type="evidence" value="ECO:0007669"/>
    <property type="project" value="TreeGrafter"/>
</dbReference>
<feature type="transmembrane region" description="Helical" evidence="6">
    <location>
        <begin position="271"/>
        <end position="293"/>
    </location>
</feature>
<feature type="transmembrane region" description="Helical" evidence="6">
    <location>
        <begin position="313"/>
        <end position="333"/>
    </location>
</feature>
<keyword evidence="2 6" id="KW-0812">Transmembrane</keyword>
<feature type="transmembrane region" description="Helical" evidence="6">
    <location>
        <begin position="345"/>
        <end position="369"/>
    </location>
</feature>
<reference evidence="9" key="2">
    <citation type="submission" date="2014-03" db="EMBL/GenBank/DDBJ databases">
        <authorList>
            <person name="Genoscope - CEA"/>
        </authorList>
    </citation>
    <scope>NUCLEOTIDE SEQUENCE</scope>
</reference>
<comment type="subcellular location">
    <subcellularLocation>
        <location evidence="1">Membrane</location>
        <topology evidence="1">Multi-pass membrane protein</topology>
    </subcellularLocation>
</comment>
<dbReference type="PANTHER" id="PTHR12011">
    <property type="entry name" value="ADHESION G-PROTEIN COUPLED RECEPTOR"/>
    <property type="match status" value="1"/>
</dbReference>
<dbReference type="InterPro" id="IPR000832">
    <property type="entry name" value="GPCR_2_secretin-like"/>
</dbReference>
<evidence type="ECO:0000259" key="7">
    <source>
        <dbReference type="PROSITE" id="PS50221"/>
    </source>
</evidence>
<dbReference type="GO" id="GO:0005886">
    <property type="term" value="C:plasma membrane"/>
    <property type="evidence" value="ECO:0007669"/>
    <property type="project" value="TreeGrafter"/>
</dbReference>
<keyword evidence="5" id="KW-1015">Disulfide bond</keyword>
<dbReference type="Pfam" id="PF00002">
    <property type="entry name" value="7tm_2"/>
    <property type="match status" value="1"/>
</dbReference>
<evidence type="ECO:0000259" key="8">
    <source>
        <dbReference type="PROSITE" id="PS50261"/>
    </source>
</evidence>
<dbReference type="SMART" id="SM00303">
    <property type="entry name" value="GPS"/>
    <property type="match status" value="1"/>
</dbReference>
<evidence type="ECO:0000256" key="1">
    <source>
        <dbReference type="ARBA" id="ARBA00004141"/>
    </source>
</evidence>
<evidence type="ECO:0000256" key="5">
    <source>
        <dbReference type="ARBA" id="ARBA00023157"/>
    </source>
</evidence>
<dbReference type="EMBL" id="FR905520">
    <property type="protein sequence ID" value="CDQ79921.1"/>
    <property type="molecule type" value="Genomic_DNA"/>
</dbReference>
<evidence type="ECO:0000313" key="10">
    <source>
        <dbReference type="Proteomes" id="UP000193380"/>
    </source>
</evidence>
<dbReference type="GO" id="GO:0007166">
    <property type="term" value="P:cell surface receptor signaling pathway"/>
    <property type="evidence" value="ECO:0007669"/>
    <property type="project" value="InterPro"/>
</dbReference>
<gene>
    <name evidence="9" type="ORF">GSONMT00001758001</name>
</gene>
<protein>
    <recommendedName>
        <fullName evidence="11">G-protein coupled receptors family 2 profile 2 domain-containing protein</fullName>
    </recommendedName>
</protein>
<reference evidence="9" key="1">
    <citation type="journal article" date="2014" name="Nat. Commun.">
        <title>The rainbow trout genome provides novel insights into evolution after whole-genome duplication in vertebrates.</title>
        <authorList>
            <person name="Berthelot C."/>
            <person name="Brunet F."/>
            <person name="Chalopin D."/>
            <person name="Juanchich A."/>
            <person name="Bernard M."/>
            <person name="Noel B."/>
            <person name="Bento P."/>
            <person name="Da Silva C."/>
            <person name="Labadie K."/>
            <person name="Alberti A."/>
            <person name="Aury J.M."/>
            <person name="Louis A."/>
            <person name="Dehais P."/>
            <person name="Bardou P."/>
            <person name="Montfort J."/>
            <person name="Klopp C."/>
            <person name="Cabau C."/>
            <person name="Gaspin C."/>
            <person name="Thorgaard G.H."/>
            <person name="Boussaha M."/>
            <person name="Quillet E."/>
            <person name="Guyomard R."/>
            <person name="Galiana D."/>
            <person name="Bobe J."/>
            <person name="Volff J.N."/>
            <person name="Genet C."/>
            <person name="Wincker P."/>
            <person name="Jaillon O."/>
            <person name="Roest Crollius H."/>
            <person name="Guiguen Y."/>
        </authorList>
    </citation>
    <scope>NUCLEOTIDE SEQUENCE [LARGE SCALE GENOMIC DNA]</scope>
</reference>
<dbReference type="Gene3D" id="1.20.1070.10">
    <property type="entry name" value="Rhodopsin 7-helix transmembrane proteins"/>
    <property type="match status" value="1"/>
</dbReference>
<dbReference type="InterPro" id="IPR000203">
    <property type="entry name" value="GPS"/>
</dbReference>
<feature type="transmembrane region" description="Helical" evidence="6">
    <location>
        <begin position="471"/>
        <end position="492"/>
    </location>
</feature>
<keyword evidence="4 6" id="KW-0472">Membrane</keyword>
<evidence type="ECO:0000256" key="3">
    <source>
        <dbReference type="ARBA" id="ARBA00022989"/>
    </source>
</evidence>